<evidence type="ECO:0000313" key="1">
    <source>
        <dbReference type="EMBL" id="RVT52802.1"/>
    </source>
</evidence>
<dbReference type="AlphaFoldDB" id="A0A437JYQ7"/>
<accession>A0A437JYQ7</accession>
<comment type="caution">
    <text evidence="1">The sequence shown here is derived from an EMBL/GenBank/DDBJ whole genome shotgun (WGS) entry which is preliminary data.</text>
</comment>
<dbReference type="SUPFAM" id="SSF48317">
    <property type="entry name" value="Acid phosphatase/Vanadium-dependent haloperoxidase"/>
    <property type="match status" value="1"/>
</dbReference>
<reference evidence="1 2" key="1">
    <citation type="submission" date="2019-01" db="EMBL/GenBank/DDBJ databases">
        <authorList>
            <person name="Chen W.-M."/>
        </authorList>
    </citation>
    <scope>NUCLEOTIDE SEQUENCE [LARGE SCALE GENOMIC DNA]</scope>
    <source>
        <strain evidence="1 2">ICH-3</strain>
    </source>
</reference>
<evidence type="ECO:0008006" key="3">
    <source>
        <dbReference type="Google" id="ProtNLM"/>
    </source>
</evidence>
<name>A0A437JYQ7_9BURK</name>
<sequence length="300" mass="33151">MEIKTPRRPPYRPPLRRLLLEIETRSECRSRYTEPSPGSIGQTQRAACLVLPAAVQADLERFNAHHPEINVLLASQDLIRNMDVGPQGEVSMPAPAGGRVVVTPPDLSDPNKIDEAIAHMWDNVYVPNPSDQLRDEIQLQAVDLELWMVAALTEMSTQDHSHTLDLLDALSMALGWPIFLTKYQLNVRRPDTRLPAGVEPWLTTPPHASFPSGHACIAQAVAVVLADLTGYRGSLLQEQATRIARNREVAGVHTALDSDFGGRLGTLLGQYAIDAAVRDAERNPRWAMLYARAAAEWVEP</sequence>
<keyword evidence="2" id="KW-1185">Reference proteome</keyword>
<gene>
    <name evidence="1" type="ORF">ENE75_10350</name>
</gene>
<evidence type="ECO:0000313" key="2">
    <source>
        <dbReference type="Proteomes" id="UP000288178"/>
    </source>
</evidence>
<protein>
    <recommendedName>
        <fullName evidence="3">Phosphatase PAP2 family protein</fullName>
    </recommendedName>
</protein>
<organism evidence="1 2">
    <name type="scientific">Rubrivivax albus</name>
    <dbReference type="NCBI Taxonomy" id="2499835"/>
    <lineage>
        <taxon>Bacteria</taxon>
        <taxon>Pseudomonadati</taxon>
        <taxon>Pseudomonadota</taxon>
        <taxon>Betaproteobacteria</taxon>
        <taxon>Burkholderiales</taxon>
        <taxon>Sphaerotilaceae</taxon>
        <taxon>Rubrivivax</taxon>
    </lineage>
</organism>
<dbReference type="Proteomes" id="UP000288178">
    <property type="component" value="Unassembled WGS sequence"/>
</dbReference>
<dbReference type="Gene3D" id="1.20.144.10">
    <property type="entry name" value="Phosphatidic acid phosphatase type 2/haloperoxidase"/>
    <property type="match status" value="1"/>
</dbReference>
<proteinExistence type="predicted"/>
<dbReference type="InterPro" id="IPR036938">
    <property type="entry name" value="PAP2/HPO_sf"/>
</dbReference>
<dbReference type="EMBL" id="SACT01000002">
    <property type="protein sequence ID" value="RVT52802.1"/>
    <property type="molecule type" value="Genomic_DNA"/>
</dbReference>